<evidence type="ECO:0000313" key="3">
    <source>
        <dbReference type="Proteomes" id="UP000504611"/>
    </source>
</evidence>
<evidence type="ECO:0000256" key="2">
    <source>
        <dbReference type="SAM" id="MobiDB-lite"/>
    </source>
</evidence>
<keyword evidence="3" id="KW-1185">Reference proteome</keyword>
<proteinExistence type="predicted"/>
<dbReference type="RefSeq" id="XP_010764408.1">
    <property type="nucleotide sequence ID" value="XM_010766106.1"/>
</dbReference>
<reference evidence="4" key="1">
    <citation type="submission" date="2025-08" db="UniProtKB">
        <authorList>
            <consortium name="RefSeq"/>
        </authorList>
    </citation>
    <scope>IDENTIFICATION</scope>
    <source>
        <tissue evidence="4">Muscle</tissue>
    </source>
</reference>
<sequence length="295" mass="37001">MAEVTSQLDQERERAKEKEKYIEKMEQEEGKREIEREKREEEERNKKLQEEIQRREWEQKLEGLEEKRYYLSEDSSVSDLMLLIQDRKNMRQEREAWEKERMEWWQKQYREEKQRQEEQKRREKLRQEQEQEIKIIEKKRKEEGMIRMEYEERECKELDKLYEKNMGGIRKQKEEEARKQAEECNAFRNMFNNDVSLDMNRPEKEKEDLRKLQRDTNDLMIKQLSKNRKFHKDTEKLKKRQEEDMIDLKKTHFLYSREHLNKEVRDLAKRHERETDDWIQEHLKKAIENKACNIL</sequence>
<evidence type="ECO:0000313" key="4">
    <source>
        <dbReference type="RefSeq" id="XP_010764408.1"/>
    </source>
</evidence>
<accession>A0A6I9MMF1</accession>
<feature type="compositionally biased region" description="Basic and acidic residues" evidence="2">
    <location>
        <begin position="9"/>
        <end position="50"/>
    </location>
</feature>
<evidence type="ECO:0000256" key="1">
    <source>
        <dbReference type="SAM" id="Coils"/>
    </source>
</evidence>
<name>A0A6I9MMF1_9TELE</name>
<feature type="coiled-coil region" evidence="1">
    <location>
        <begin position="231"/>
        <end position="281"/>
    </location>
</feature>
<dbReference type="KEGG" id="ncc:104941064"/>
<dbReference type="GeneID" id="104941064"/>
<gene>
    <name evidence="4" type="primary">LOC104941064</name>
</gene>
<feature type="region of interest" description="Disordered" evidence="2">
    <location>
        <begin position="1"/>
        <end position="50"/>
    </location>
</feature>
<keyword evidence="1" id="KW-0175">Coiled coil</keyword>
<protein>
    <submittedName>
        <fullName evidence="4">Trichohyalin-like</fullName>
    </submittedName>
</protein>
<organism evidence="3 4">
    <name type="scientific">Notothenia coriiceps</name>
    <name type="common">black rockcod</name>
    <dbReference type="NCBI Taxonomy" id="8208"/>
    <lineage>
        <taxon>Eukaryota</taxon>
        <taxon>Metazoa</taxon>
        <taxon>Chordata</taxon>
        <taxon>Craniata</taxon>
        <taxon>Vertebrata</taxon>
        <taxon>Euteleostomi</taxon>
        <taxon>Actinopterygii</taxon>
        <taxon>Neopterygii</taxon>
        <taxon>Teleostei</taxon>
        <taxon>Neoteleostei</taxon>
        <taxon>Acanthomorphata</taxon>
        <taxon>Eupercaria</taxon>
        <taxon>Perciformes</taxon>
        <taxon>Notothenioidei</taxon>
        <taxon>Nototheniidae</taxon>
        <taxon>Notothenia</taxon>
    </lineage>
</organism>
<dbReference type="Proteomes" id="UP000504611">
    <property type="component" value="Unplaced"/>
</dbReference>
<dbReference type="AlphaFoldDB" id="A0A6I9MMF1"/>